<accession>A0A4Q1SH26</accession>
<keyword evidence="3" id="KW-1185">Reference proteome</keyword>
<dbReference type="Proteomes" id="UP000290253">
    <property type="component" value="Unassembled WGS sequence"/>
</dbReference>
<protein>
    <submittedName>
        <fullName evidence="2">Uncharacterized protein</fullName>
    </submittedName>
</protein>
<sequence length="476" mass="52572">MTCSSLLARTLLRAVSWLVPAPDRADWHAEWSAELWHVTRSPNSDTETGTTPLAFVRGAIPDALCLRRETPPSAEEPSPRASAGPRRCLAALALCGGFLLVLALALPGSRHALLPQPVADDIVLITRNGVAQVNRPAISFSDYQDWRISARHLYSGLAFYQFQQHRLHLAPHQAVEATVVRASRNLFDLLGMQPQWLPASAEPGQPKLFISRRLWKQSIHNASQAYAEIAGRRISLSGILPDNQWQLPGQPDAWLLVDDSSLAATPAFARGFIVARIQPNAFPSSHRVMITSDGIRYPCLSLADIAHRPASIFRLALLLAAIAVPATLPIPLGGTTQRTRRLKLRLRAWLFFAAKIILILPLVYAASMLAAYGVFPHESSALYLQLAVAFFGLLFLFRWAWQDQRCRCPECLGRLTHPARVGLASRSFLAWSGTELICASGHGLLHIPALPTSWFSRPRWLVLDPSWKPLFASPLP</sequence>
<feature type="transmembrane region" description="Helical" evidence="1">
    <location>
        <begin position="88"/>
        <end position="106"/>
    </location>
</feature>
<keyword evidence="1" id="KW-1133">Transmembrane helix</keyword>
<gene>
    <name evidence="2" type="ORF">ESZ00_01405</name>
</gene>
<evidence type="ECO:0000313" key="2">
    <source>
        <dbReference type="EMBL" id="RXS96633.1"/>
    </source>
</evidence>
<feature type="transmembrane region" description="Helical" evidence="1">
    <location>
        <begin position="381"/>
        <end position="401"/>
    </location>
</feature>
<name>A0A4Q1SH26_9BACT</name>
<dbReference type="AlphaFoldDB" id="A0A4Q1SH26"/>
<proteinExistence type="predicted"/>
<organism evidence="2 3">
    <name type="scientific">Silvibacterium dinghuense</name>
    <dbReference type="NCBI Taxonomy" id="1560006"/>
    <lineage>
        <taxon>Bacteria</taxon>
        <taxon>Pseudomonadati</taxon>
        <taxon>Acidobacteriota</taxon>
        <taxon>Terriglobia</taxon>
        <taxon>Terriglobales</taxon>
        <taxon>Acidobacteriaceae</taxon>
        <taxon>Silvibacterium</taxon>
    </lineage>
</organism>
<keyword evidence="1" id="KW-0812">Transmembrane</keyword>
<evidence type="ECO:0000313" key="3">
    <source>
        <dbReference type="Proteomes" id="UP000290253"/>
    </source>
</evidence>
<dbReference type="OrthoDB" id="110982at2"/>
<dbReference type="EMBL" id="SDMK01000001">
    <property type="protein sequence ID" value="RXS96633.1"/>
    <property type="molecule type" value="Genomic_DNA"/>
</dbReference>
<feature type="transmembrane region" description="Helical" evidence="1">
    <location>
        <begin position="349"/>
        <end position="375"/>
    </location>
</feature>
<comment type="caution">
    <text evidence="2">The sequence shown here is derived from an EMBL/GenBank/DDBJ whole genome shotgun (WGS) entry which is preliminary data.</text>
</comment>
<evidence type="ECO:0000256" key="1">
    <source>
        <dbReference type="SAM" id="Phobius"/>
    </source>
</evidence>
<dbReference type="RefSeq" id="WP_129206383.1">
    <property type="nucleotide sequence ID" value="NZ_BMGU01000001.1"/>
</dbReference>
<reference evidence="2 3" key="1">
    <citation type="journal article" date="2016" name="Int. J. Syst. Evol. Microbiol.">
        <title>Acidipila dinghuensis sp. nov., an acidobacterium isolated from forest soil.</title>
        <authorList>
            <person name="Jiang Y.W."/>
            <person name="Wang J."/>
            <person name="Chen M.H."/>
            <person name="Lv Y.Y."/>
            <person name="Qiu L.H."/>
        </authorList>
    </citation>
    <scope>NUCLEOTIDE SEQUENCE [LARGE SCALE GENOMIC DNA]</scope>
    <source>
        <strain evidence="2 3">DHOF10</strain>
    </source>
</reference>
<keyword evidence="1" id="KW-0472">Membrane</keyword>
<feature type="transmembrane region" description="Helical" evidence="1">
    <location>
        <begin position="311"/>
        <end position="328"/>
    </location>
</feature>